<organism evidence="2 3">
    <name type="scientific">Methylorubrum extorquens</name>
    <name type="common">Methylobacterium dichloromethanicum</name>
    <name type="synonym">Methylobacterium extorquens</name>
    <dbReference type="NCBI Taxonomy" id="408"/>
    <lineage>
        <taxon>Bacteria</taxon>
        <taxon>Pseudomonadati</taxon>
        <taxon>Pseudomonadota</taxon>
        <taxon>Alphaproteobacteria</taxon>
        <taxon>Hyphomicrobiales</taxon>
        <taxon>Methylobacteriaceae</taxon>
        <taxon>Methylorubrum</taxon>
    </lineage>
</organism>
<dbReference type="InterPro" id="IPR009367">
    <property type="entry name" value="Elm1-like"/>
</dbReference>
<accession>A0A2N9AWH9</accession>
<dbReference type="Proteomes" id="UP000233769">
    <property type="component" value="Chromosome tk0001"/>
</dbReference>
<dbReference type="SUPFAM" id="SSF53756">
    <property type="entry name" value="UDP-Glycosyltransferase/glycogen phosphorylase"/>
    <property type="match status" value="1"/>
</dbReference>
<evidence type="ECO:0008006" key="4">
    <source>
        <dbReference type="Google" id="ProtNLM"/>
    </source>
</evidence>
<dbReference type="PANTHER" id="PTHR33986:SF15">
    <property type="entry name" value="MITOCHONDRIAL FISSION PROTEIN ELM1"/>
    <property type="match status" value="1"/>
</dbReference>
<sequence length="374" mass="40942">MGSKVLRRVNEQGPVQGRAQAPVKPHDSVPPELARARAWILTDGKAGDENQCIGIAEALGLAYETRRIPDGRPLTWMAPWGPIDPRDAPGRAGGLLQGPLPHLLIASGRRAVPYLRAVRRASDEKTFTAFLKDPRTGHDTADFIWVPDYDDLRGPNVFTTLTAPHPVSRARLDAARTTPDPRLARLPWPRIAVLIGGDSRHLRYRKADMQRLVRDLTKLAEGGCSLMLTVSRRTPPDLRKALENLVKDKGGFFWDGSGENPYVGMLAIADHIVVTSDSANMVGEAASTGVPLLLFDLPRTYIRHRRMFAGLAMAGALKPFIGRLEALRYAPIDATPEIAAALAEGYQRHRARLAGEITAVPRPAEPTSARRGPF</sequence>
<proteinExistence type="predicted"/>
<name>A0A2N9AWH9_METEX</name>
<protein>
    <recommendedName>
        <fullName evidence="4">Nucleoside-diphosphate sugar epimerase</fullName>
    </recommendedName>
</protein>
<evidence type="ECO:0000313" key="2">
    <source>
        <dbReference type="EMBL" id="SOR31663.1"/>
    </source>
</evidence>
<evidence type="ECO:0000256" key="1">
    <source>
        <dbReference type="SAM" id="MobiDB-lite"/>
    </source>
</evidence>
<dbReference type="PANTHER" id="PTHR33986">
    <property type="entry name" value="OS02G0535700 PROTEIN"/>
    <property type="match status" value="1"/>
</dbReference>
<dbReference type="Pfam" id="PF06258">
    <property type="entry name" value="Mito_fiss_Elm1"/>
    <property type="match status" value="1"/>
</dbReference>
<gene>
    <name evidence="2" type="ORF">TK0001_5078</name>
</gene>
<evidence type="ECO:0000313" key="3">
    <source>
        <dbReference type="Proteomes" id="UP000233769"/>
    </source>
</evidence>
<reference evidence="3" key="1">
    <citation type="submission" date="2017-10" db="EMBL/GenBank/DDBJ databases">
        <authorList>
            <person name="Regsiter A."/>
            <person name="William W."/>
        </authorList>
    </citation>
    <scope>NUCLEOTIDE SEQUENCE [LARGE SCALE GENOMIC DNA]</scope>
</reference>
<feature type="region of interest" description="Disordered" evidence="1">
    <location>
        <begin position="1"/>
        <end position="29"/>
    </location>
</feature>
<dbReference type="AlphaFoldDB" id="A0A2N9AWH9"/>
<dbReference type="EMBL" id="LT962688">
    <property type="protein sequence ID" value="SOR31663.1"/>
    <property type="molecule type" value="Genomic_DNA"/>
</dbReference>